<gene>
    <name evidence="2" type="ORF">mPipKuh1_010640</name>
</gene>
<dbReference type="EMBL" id="JACAGB010000008">
    <property type="protein sequence ID" value="KAF6346905.1"/>
    <property type="molecule type" value="Genomic_DNA"/>
</dbReference>
<protein>
    <submittedName>
        <fullName evidence="2">Uncharacterized protein</fullName>
    </submittedName>
</protein>
<feature type="region of interest" description="Disordered" evidence="1">
    <location>
        <begin position="1"/>
        <end position="51"/>
    </location>
</feature>
<evidence type="ECO:0000256" key="1">
    <source>
        <dbReference type="SAM" id="MobiDB-lite"/>
    </source>
</evidence>
<sequence length="159" mass="17287">MPGSVAGGLRLSPPAIWADAQEDTRCPRRSRPTRDQPSRTTSQDPSRLCAPAARWCQKPARRYQTQGKRSADTIPPPPITLGVYLGFCSSPVSLSLSFSWGVGAPGVQSAHPVPSHPGAVAPKERQSGGRPSPCSQHSMEVQSTASQLWEGRCWWMNRR</sequence>
<evidence type="ECO:0000313" key="3">
    <source>
        <dbReference type="Proteomes" id="UP000558488"/>
    </source>
</evidence>
<name>A0A7J7XB65_PIPKU</name>
<comment type="caution">
    <text evidence="2">The sequence shown here is derived from an EMBL/GenBank/DDBJ whole genome shotgun (WGS) entry which is preliminary data.</text>
</comment>
<dbReference type="AlphaFoldDB" id="A0A7J7XB65"/>
<keyword evidence="3" id="KW-1185">Reference proteome</keyword>
<accession>A0A7J7XB65</accession>
<organism evidence="2 3">
    <name type="scientific">Pipistrellus kuhlii</name>
    <name type="common">Kuhl's pipistrelle</name>
    <dbReference type="NCBI Taxonomy" id="59472"/>
    <lineage>
        <taxon>Eukaryota</taxon>
        <taxon>Metazoa</taxon>
        <taxon>Chordata</taxon>
        <taxon>Craniata</taxon>
        <taxon>Vertebrata</taxon>
        <taxon>Euteleostomi</taxon>
        <taxon>Mammalia</taxon>
        <taxon>Eutheria</taxon>
        <taxon>Laurasiatheria</taxon>
        <taxon>Chiroptera</taxon>
        <taxon>Yangochiroptera</taxon>
        <taxon>Vespertilionidae</taxon>
        <taxon>Pipistrellus</taxon>
    </lineage>
</organism>
<dbReference type="Proteomes" id="UP000558488">
    <property type="component" value="Unassembled WGS sequence"/>
</dbReference>
<evidence type="ECO:0000313" key="2">
    <source>
        <dbReference type="EMBL" id="KAF6346905.1"/>
    </source>
</evidence>
<proteinExistence type="predicted"/>
<reference evidence="2 3" key="1">
    <citation type="journal article" date="2020" name="Nature">
        <title>Six reference-quality genomes reveal evolution of bat adaptations.</title>
        <authorList>
            <person name="Jebb D."/>
            <person name="Huang Z."/>
            <person name="Pippel M."/>
            <person name="Hughes G.M."/>
            <person name="Lavrichenko K."/>
            <person name="Devanna P."/>
            <person name="Winkler S."/>
            <person name="Jermiin L.S."/>
            <person name="Skirmuntt E.C."/>
            <person name="Katzourakis A."/>
            <person name="Burkitt-Gray L."/>
            <person name="Ray D.A."/>
            <person name="Sullivan K.A.M."/>
            <person name="Roscito J.G."/>
            <person name="Kirilenko B.M."/>
            <person name="Davalos L.M."/>
            <person name="Corthals A.P."/>
            <person name="Power M.L."/>
            <person name="Jones G."/>
            <person name="Ransome R.D."/>
            <person name="Dechmann D.K.N."/>
            <person name="Locatelli A.G."/>
            <person name="Puechmaille S.J."/>
            <person name="Fedrigo O."/>
            <person name="Jarvis E.D."/>
            <person name="Hiller M."/>
            <person name="Vernes S.C."/>
            <person name="Myers E.W."/>
            <person name="Teeling E.C."/>
        </authorList>
    </citation>
    <scope>NUCLEOTIDE SEQUENCE [LARGE SCALE GENOMIC DNA]</scope>
    <source>
        <strain evidence="2">MPipKuh1</strain>
        <tissue evidence="2">Flight muscle</tissue>
    </source>
</reference>
<feature type="compositionally biased region" description="Polar residues" evidence="1">
    <location>
        <begin position="133"/>
        <end position="142"/>
    </location>
</feature>
<feature type="compositionally biased region" description="Basic and acidic residues" evidence="1">
    <location>
        <begin position="22"/>
        <end position="37"/>
    </location>
</feature>
<feature type="region of interest" description="Disordered" evidence="1">
    <location>
        <begin position="109"/>
        <end position="142"/>
    </location>
</feature>